<gene>
    <name evidence="2" type="ORF">AB5J50_27350</name>
</gene>
<reference evidence="2" key="1">
    <citation type="submission" date="2024-07" db="EMBL/GenBank/DDBJ databases">
        <authorList>
            <person name="Yu S.T."/>
        </authorList>
    </citation>
    <scope>NUCLEOTIDE SEQUENCE</scope>
    <source>
        <strain evidence="2">R35</strain>
    </source>
</reference>
<feature type="region of interest" description="Disordered" evidence="1">
    <location>
        <begin position="35"/>
        <end position="54"/>
    </location>
</feature>
<organism evidence="2">
    <name type="scientific">Streptomyces sp. R35</name>
    <dbReference type="NCBI Taxonomy" id="3238630"/>
    <lineage>
        <taxon>Bacteria</taxon>
        <taxon>Bacillati</taxon>
        <taxon>Actinomycetota</taxon>
        <taxon>Actinomycetes</taxon>
        <taxon>Kitasatosporales</taxon>
        <taxon>Streptomycetaceae</taxon>
        <taxon>Streptomyces</taxon>
    </lineage>
</organism>
<sequence>MSACTCMPGATLWLGGPARHAVAGQLAERLRTGHHRRAEVLDADPPGGADESPRAAAERIGLVAEILARNGILAVVVSATGQAADLDTVRDRHRRAGTAFLEPLADPAPSVEALLTLLAGHGLVRAG</sequence>
<dbReference type="EMBL" id="CP163440">
    <property type="protein sequence ID" value="XDQ64232.1"/>
    <property type="molecule type" value="Genomic_DNA"/>
</dbReference>
<evidence type="ECO:0000313" key="2">
    <source>
        <dbReference type="EMBL" id="XDQ64232.1"/>
    </source>
</evidence>
<name>A0AB39S9H6_9ACTN</name>
<protein>
    <submittedName>
        <fullName evidence="2">Uncharacterized protein</fullName>
    </submittedName>
</protein>
<dbReference type="AlphaFoldDB" id="A0AB39S9H6"/>
<proteinExistence type="predicted"/>
<dbReference type="RefSeq" id="WP_369260913.1">
    <property type="nucleotide sequence ID" value="NZ_CP163440.1"/>
</dbReference>
<evidence type="ECO:0000256" key="1">
    <source>
        <dbReference type="SAM" id="MobiDB-lite"/>
    </source>
</evidence>
<accession>A0AB39S9H6</accession>